<keyword evidence="4" id="KW-1185">Reference proteome</keyword>
<evidence type="ECO:0000313" key="3">
    <source>
        <dbReference type="Proteomes" id="UP000199343"/>
    </source>
</evidence>
<organism evidence="1 3">
    <name type="scientific">Micromonospora peucetia</name>
    <dbReference type="NCBI Taxonomy" id="47871"/>
    <lineage>
        <taxon>Bacteria</taxon>
        <taxon>Bacillati</taxon>
        <taxon>Actinomycetota</taxon>
        <taxon>Actinomycetes</taxon>
        <taxon>Micromonosporales</taxon>
        <taxon>Micromonosporaceae</taxon>
        <taxon>Micromonospora</taxon>
    </lineage>
</organism>
<dbReference type="AlphaFoldDB" id="A0A1C6V960"/>
<dbReference type="Proteomes" id="UP001334804">
    <property type="component" value="Chromosome"/>
</dbReference>
<evidence type="ECO:0000313" key="4">
    <source>
        <dbReference type="Proteomes" id="UP001334804"/>
    </source>
</evidence>
<sequence length="120" mass="12802">MTTNEPIVFDQVQIGRGLLPLAQHGYVVVEQGVLRLLGSNRQLIDHAPLAAITVAPVRFTRGQAVALTINGTKYNVSPGWGAHVGSLILPGDTRQVKTAAAYLVRLVEAARRQGAPSPGW</sequence>
<gene>
    <name evidence="1" type="ORF">GA0070608_2665</name>
    <name evidence="2" type="ORF">OIE14_16710</name>
</gene>
<dbReference type="Proteomes" id="UP000199343">
    <property type="component" value="Unassembled WGS sequence"/>
</dbReference>
<evidence type="ECO:0000313" key="1">
    <source>
        <dbReference type="EMBL" id="SCL62614.1"/>
    </source>
</evidence>
<evidence type="ECO:0000313" key="2">
    <source>
        <dbReference type="EMBL" id="WSA29879.1"/>
    </source>
</evidence>
<name>A0A1C6V960_9ACTN</name>
<dbReference type="EMBL" id="CP109071">
    <property type="protein sequence ID" value="WSA29879.1"/>
    <property type="molecule type" value="Genomic_DNA"/>
</dbReference>
<reference evidence="2 4" key="2">
    <citation type="submission" date="2022-10" db="EMBL/GenBank/DDBJ databases">
        <title>The complete genomes of actinobacterial strains from the NBC collection.</title>
        <authorList>
            <person name="Joergensen T.S."/>
            <person name="Alvarez Arevalo M."/>
            <person name="Sterndorff E.B."/>
            <person name="Faurdal D."/>
            <person name="Vuksanovic O."/>
            <person name="Mourched A.-S."/>
            <person name="Charusanti P."/>
            <person name="Shaw S."/>
            <person name="Blin K."/>
            <person name="Weber T."/>
        </authorList>
    </citation>
    <scope>NUCLEOTIDE SEQUENCE [LARGE SCALE GENOMIC DNA]</scope>
    <source>
        <strain evidence="2 4">NBC 01809</strain>
    </source>
</reference>
<accession>A0A1C6V960</accession>
<proteinExistence type="predicted"/>
<protein>
    <recommendedName>
        <fullName evidence="5">PH domain-containing protein</fullName>
    </recommendedName>
</protein>
<dbReference type="RefSeq" id="WP_091627603.1">
    <property type="nucleotide sequence ID" value="NZ_CP109071.1"/>
</dbReference>
<dbReference type="EMBL" id="FMIC01000002">
    <property type="protein sequence ID" value="SCL62614.1"/>
    <property type="molecule type" value="Genomic_DNA"/>
</dbReference>
<reference evidence="1 3" key="1">
    <citation type="submission" date="2016-06" db="EMBL/GenBank/DDBJ databases">
        <authorList>
            <person name="Kjaerup R.B."/>
            <person name="Dalgaard T.S."/>
            <person name="Juul-Madsen H.R."/>
        </authorList>
    </citation>
    <scope>NUCLEOTIDE SEQUENCE [LARGE SCALE GENOMIC DNA]</scope>
    <source>
        <strain evidence="1 3">DSM 43363</strain>
    </source>
</reference>
<evidence type="ECO:0008006" key="5">
    <source>
        <dbReference type="Google" id="ProtNLM"/>
    </source>
</evidence>
<dbReference type="OrthoDB" id="4205934at2"/>